<evidence type="ECO:0000256" key="1">
    <source>
        <dbReference type="SAM" id="MobiDB-lite"/>
    </source>
</evidence>
<dbReference type="InterPro" id="IPR026703">
    <property type="entry name" value="ERICH2"/>
</dbReference>
<feature type="compositionally biased region" description="Low complexity" evidence="1">
    <location>
        <begin position="192"/>
        <end position="212"/>
    </location>
</feature>
<feature type="compositionally biased region" description="Polar residues" evidence="1">
    <location>
        <begin position="1"/>
        <end position="11"/>
    </location>
</feature>
<dbReference type="PANTHER" id="PTHR21520">
    <property type="entry name" value="GLUTAMATE-RICH PROTEIN 2"/>
    <property type="match status" value="1"/>
</dbReference>
<feature type="compositionally biased region" description="Polar residues" evidence="1">
    <location>
        <begin position="230"/>
        <end position="240"/>
    </location>
</feature>
<feature type="compositionally biased region" description="Low complexity" evidence="1">
    <location>
        <begin position="133"/>
        <end position="145"/>
    </location>
</feature>
<evidence type="ECO:0000313" key="3">
    <source>
        <dbReference type="Proteomes" id="UP000183832"/>
    </source>
</evidence>
<dbReference type="PANTHER" id="PTHR21520:SF2">
    <property type="entry name" value="GLUTAMATE-RICH PROTEIN 2"/>
    <property type="match status" value="1"/>
</dbReference>
<dbReference type="InterPro" id="IPR011990">
    <property type="entry name" value="TPR-like_helical_dom_sf"/>
</dbReference>
<keyword evidence="3" id="KW-1185">Reference proteome</keyword>
<accession>A0A1J1HHK1</accession>
<dbReference type="Proteomes" id="UP000183832">
    <property type="component" value="Unassembled WGS sequence"/>
</dbReference>
<proteinExistence type="predicted"/>
<evidence type="ECO:0000313" key="2">
    <source>
        <dbReference type="EMBL" id="CRK87363.1"/>
    </source>
</evidence>
<dbReference type="AlphaFoldDB" id="A0A1J1HHK1"/>
<reference evidence="2 3" key="1">
    <citation type="submission" date="2015-04" db="EMBL/GenBank/DDBJ databases">
        <authorList>
            <person name="Syromyatnikov M.Y."/>
            <person name="Popov V.N."/>
        </authorList>
    </citation>
    <scope>NUCLEOTIDE SEQUENCE [LARGE SCALE GENOMIC DNA]</scope>
</reference>
<feature type="region of interest" description="Disordered" evidence="1">
    <location>
        <begin position="1"/>
        <end position="22"/>
    </location>
</feature>
<gene>
    <name evidence="2" type="primary">putative AGAP013101-PA</name>
    <name evidence="2" type="ORF">CLUMA_CG001165</name>
</gene>
<sequence>MNSLIYSNSHSAKSDDANGNLMGTIVPTTTNDEDSLSLSDYTDNEKSAPTELLAEFLTSIMKKDYGSALKYCKKILDYEPNNKTAKDFYPQLLAKVNEQNSTSSDGSDANCNYSSSLEFVGTEVLDNDDDDNVSVSSSISSSISSNDDDSDLVSISEEMNQCDRDDLINSLSHSSSRSSNLSKSEQLPESMSSTESNKENTSNSFSFTSLLLDDSEDINNNEPPAEPVKITNQTPSSPFTSKIMQMFKGKWDAANPSKEN</sequence>
<dbReference type="EMBL" id="CVRI01000004">
    <property type="protein sequence ID" value="CRK87363.1"/>
    <property type="molecule type" value="Genomic_DNA"/>
</dbReference>
<feature type="region of interest" description="Disordered" evidence="1">
    <location>
        <begin position="124"/>
        <end position="151"/>
    </location>
</feature>
<name>A0A1J1HHK1_9DIPT</name>
<dbReference type="SUPFAM" id="SSF48452">
    <property type="entry name" value="TPR-like"/>
    <property type="match status" value="1"/>
</dbReference>
<feature type="compositionally biased region" description="Low complexity" evidence="1">
    <location>
        <begin position="169"/>
        <end position="184"/>
    </location>
</feature>
<dbReference type="OrthoDB" id="9950633at2759"/>
<protein>
    <submittedName>
        <fullName evidence="2">CLUMA_CG001165, isoform A</fullName>
    </submittedName>
</protein>
<feature type="region of interest" description="Disordered" evidence="1">
    <location>
        <begin position="168"/>
        <end position="240"/>
    </location>
</feature>
<organism evidence="2 3">
    <name type="scientific">Clunio marinus</name>
    <dbReference type="NCBI Taxonomy" id="568069"/>
    <lineage>
        <taxon>Eukaryota</taxon>
        <taxon>Metazoa</taxon>
        <taxon>Ecdysozoa</taxon>
        <taxon>Arthropoda</taxon>
        <taxon>Hexapoda</taxon>
        <taxon>Insecta</taxon>
        <taxon>Pterygota</taxon>
        <taxon>Neoptera</taxon>
        <taxon>Endopterygota</taxon>
        <taxon>Diptera</taxon>
        <taxon>Nematocera</taxon>
        <taxon>Chironomoidea</taxon>
        <taxon>Chironomidae</taxon>
        <taxon>Clunio</taxon>
    </lineage>
</organism>